<dbReference type="EMBL" id="JBHSEW010000008">
    <property type="protein sequence ID" value="MFC4622662.1"/>
    <property type="molecule type" value="Genomic_DNA"/>
</dbReference>
<dbReference type="NCBIfam" id="TIGR02385">
    <property type="entry name" value="RelE_StbE"/>
    <property type="match status" value="1"/>
</dbReference>
<keyword evidence="2" id="KW-1277">Toxin-antitoxin system</keyword>
<dbReference type="InterPro" id="IPR007712">
    <property type="entry name" value="RelE/ParE_toxin"/>
</dbReference>
<dbReference type="InterPro" id="IPR035093">
    <property type="entry name" value="RelE/ParE_toxin_dom_sf"/>
</dbReference>
<accession>A0ABV9GZB2</accession>
<dbReference type="Gene3D" id="3.30.2310.20">
    <property type="entry name" value="RelE-like"/>
    <property type="match status" value="1"/>
</dbReference>
<evidence type="ECO:0000256" key="2">
    <source>
        <dbReference type="ARBA" id="ARBA00022649"/>
    </source>
</evidence>
<evidence type="ECO:0000313" key="3">
    <source>
        <dbReference type="EMBL" id="MFC4622662.1"/>
    </source>
</evidence>
<dbReference type="PANTHER" id="PTHR33755">
    <property type="entry name" value="TOXIN PARE1-RELATED"/>
    <property type="match status" value="1"/>
</dbReference>
<name>A0ABV9GZB2_9BURK</name>
<sequence length="91" mass="10510">MLSIVWADEAQADLLDIVRYVAERNPAAAVQLGRSIEESVWPLPEHPYLFRPGRMPGTREIVAHRNYIVVYRVELACIEVLRVVHARQEYP</sequence>
<evidence type="ECO:0000256" key="1">
    <source>
        <dbReference type="ARBA" id="ARBA00006226"/>
    </source>
</evidence>
<keyword evidence="4" id="KW-1185">Reference proteome</keyword>
<dbReference type="Pfam" id="PF05016">
    <property type="entry name" value="ParE_toxin"/>
    <property type="match status" value="1"/>
</dbReference>
<comment type="caution">
    <text evidence="3">The sequence shown here is derived from an EMBL/GenBank/DDBJ whole genome shotgun (WGS) entry which is preliminary data.</text>
</comment>
<dbReference type="Proteomes" id="UP001595967">
    <property type="component" value="Unassembled WGS sequence"/>
</dbReference>
<comment type="similarity">
    <text evidence="1">Belongs to the RelE toxin family.</text>
</comment>
<organism evidence="3 4">
    <name type="scientific">Comamonas nitrativorans</name>
    <dbReference type="NCBI Taxonomy" id="108437"/>
    <lineage>
        <taxon>Bacteria</taxon>
        <taxon>Pseudomonadati</taxon>
        <taxon>Pseudomonadota</taxon>
        <taxon>Betaproteobacteria</taxon>
        <taxon>Burkholderiales</taxon>
        <taxon>Comamonadaceae</taxon>
        <taxon>Comamonas</taxon>
    </lineage>
</organism>
<dbReference type="RefSeq" id="WP_377726195.1">
    <property type="nucleotide sequence ID" value="NZ_JBHSEW010000008.1"/>
</dbReference>
<gene>
    <name evidence="3" type="ORF">ACFO3A_10600</name>
</gene>
<proteinExistence type="inferred from homology"/>
<reference evidence="4" key="1">
    <citation type="journal article" date="2019" name="Int. J. Syst. Evol. Microbiol.">
        <title>The Global Catalogue of Microorganisms (GCM) 10K type strain sequencing project: providing services to taxonomists for standard genome sequencing and annotation.</title>
        <authorList>
            <consortium name="The Broad Institute Genomics Platform"/>
            <consortium name="The Broad Institute Genome Sequencing Center for Infectious Disease"/>
            <person name="Wu L."/>
            <person name="Ma J."/>
        </authorList>
    </citation>
    <scope>NUCLEOTIDE SEQUENCE [LARGE SCALE GENOMIC DNA]</scope>
    <source>
        <strain evidence="4">JCM 11650</strain>
    </source>
</reference>
<dbReference type="InterPro" id="IPR051803">
    <property type="entry name" value="TA_system_RelE-like_toxin"/>
</dbReference>
<protein>
    <submittedName>
        <fullName evidence="3">Type II toxin-antitoxin system RelE/ParE family toxin</fullName>
    </submittedName>
</protein>
<evidence type="ECO:0000313" key="4">
    <source>
        <dbReference type="Proteomes" id="UP001595967"/>
    </source>
</evidence>